<reference evidence="4 5" key="1">
    <citation type="submission" date="2016-06" db="EMBL/GenBank/DDBJ databases">
        <title>Complete genome sequences of Bordetella bronchialis and Bordetella flabilis.</title>
        <authorList>
            <person name="LiPuma J.J."/>
            <person name="Spilker T."/>
        </authorList>
    </citation>
    <scope>NUCLEOTIDE SEQUENCE [LARGE SCALE GENOMIC DNA]</scope>
    <source>
        <strain evidence="3 5">AU17976</strain>
        <strain evidence="2 4">AU3182</strain>
    </source>
</reference>
<dbReference type="STRING" id="463025.BAU08_21790"/>
<dbReference type="SUPFAM" id="SSF54534">
    <property type="entry name" value="FKBP-like"/>
    <property type="match status" value="1"/>
</dbReference>
<dbReference type="OrthoDB" id="192847at2"/>
<dbReference type="Proteomes" id="UP000092213">
    <property type="component" value="Chromosome"/>
</dbReference>
<dbReference type="GO" id="GO:0032784">
    <property type="term" value="P:regulation of DNA-templated transcription elongation"/>
    <property type="evidence" value="ECO:0007669"/>
    <property type="project" value="InterPro"/>
</dbReference>
<evidence type="ECO:0000313" key="2">
    <source>
        <dbReference type="EMBL" id="ANN68492.1"/>
    </source>
</evidence>
<evidence type="ECO:0000313" key="5">
    <source>
        <dbReference type="Proteomes" id="UP000092213"/>
    </source>
</evidence>
<dbReference type="GO" id="GO:0003677">
    <property type="term" value="F:DNA binding"/>
    <property type="evidence" value="ECO:0007669"/>
    <property type="project" value="InterPro"/>
</dbReference>
<organism evidence="3 5">
    <name type="scientific">Bordetella bronchialis</name>
    <dbReference type="NCBI Taxonomy" id="463025"/>
    <lineage>
        <taxon>Bacteria</taxon>
        <taxon>Pseudomonadati</taxon>
        <taxon>Pseudomonadota</taxon>
        <taxon>Betaproteobacteria</taxon>
        <taxon>Burkholderiales</taxon>
        <taxon>Alcaligenaceae</taxon>
        <taxon>Bordetella</taxon>
    </lineage>
</organism>
<dbReference type="EMBL" id="CP016171">
    <property type="protein sequence ID" value="ANN73633.1"/>
    <property type="molecule type" value="Genomic_DNA"/>
</dbReference>
<dbReference type="InterPro" id="IPR036953">
    <property type="entry name" value="GreA/GreB_C_sf"/>
</dbReference>
<feature type="domain" description="Transcription elongation factor GreA/GreB C-terminal" evidence="1">
    <location>
        <begin position="54"/>
        <end position="126"/>
    </location>
</feature>
<protein>
    <recommendedName>
        <fullName evidence="1">Transcription elongation factor GreA/GreB C-terminal domain-containing protein</fullName>
    </recommendedName>
</protein>
<dbReference type="KEGG" id="bbro:BAU06_21250"/>
<dbReference type="Gene3D" id="3.10.50.30">
    <property type="entry name" value="Transcription elongation factor, GreA/GreB, C-terminal domain"/>
    <property type="match status" value="1"/>
</dbReference>
<gene>
    <name evidence="2" type="ORF">BAU06_21250</name>
    <name evidence="3" type="ORF">BAU08_21790</name>
</gene>
<evidence type="ECO:0000313" key="4">
    <source>
        <dbReference type="Proteomes" id="UP000091897"/>
    </source>
</evidence>
<dbReference type="Proteomes" id="UP000091897">
    <property type="component" value="Chromosome"/>
</dbReference>
<evidence type="ECO:0000259" key="1">
    <source>
        <dbReference type="Pfam" id="PF01272"/>
    </source>
</evidence>
<dbReference type="InterPro" id="IPR001437">
    <property type="entry name" value="Tscrpt_elong_fac_GreA/B_C"/>
</dbReference>
<dbReference type="EMBL" id="CP016170">
    <property type="protein sequence ID" value="ANN68492.1"/>
    <property type="molecule type" value="Genomic_DNA"/>
</dbReference>
<evidence type="ECO:0000313" key="3">
    <source>
        <dbReference type="EMBL" id="ANN73633.1"/>
    </source>
</evidence>
<accession>A0A193FL52</accession>
<name>A0A193FL52_9BORD</name>
<dbReference type="AlphaFoldDB" id="A0A193FL52"/>
<keyword evidence="4" id="KW-1185">Reference proteome</keyword>
<proteinExistence type="predicted"/>
<sequence>MHVSADERLLSELDHVRLVGLLTRLTASRHDDATQDAHDLIVTSPTVPGTAVPPDLVTMRTRLLLRDAAGAEQTLTLVYPAEADVAQGCISVLSPLGLSLLGCREGQTVQWQGRDRVMHAGTVAKILYQPEAAGDYGT</sequence>
<dbReference type="Pfam" id="PF01272">
    <property type="entry name" value="GreA_GreB"/>
    <property type="match status" value="1"/>
</dbReference>
<dbReference type="RefSeq" id="WP_066355071.1">
    <property type="nucleotide sequence ID" value="NZ_CBCSFJ010000053.1"/>
</dbReference>